<reference evidence="2 3" key="1">
    <citation type="submission" date="2024-02" db="EMBL/GenBank/DDBJ databases">
        <authorList>
            <person name="Daric V."/>
            <person name="Darras S."/>
        </authorList>
    </citation>
    <scope>NUCLEOTIDE SEQUENCE [LARGE SCALE GENOMIC DNA]</scope>
</reference>
<feature type="coiled-coil region" evidence="1">
    <location>
        <begin position="133"/>
        <end position="349"/>
    </location>
</feature>
<gene>
    <name evidence="2" type="ORF">CVLEPA_LOCUS28339</name>
</gene>
<organism evidence="2 3">
    <name type="scientific">Clavelina lepadiformis</name>
    <name type="common">Light-bulb sea squirt</name>
    <name type="synonym">Ascidia lepadiformis</name>
    <dbReference type="NCBI Taxonomy" id="159417"/>
    <lineage>
        <taxon>Eukaryota</taxon>
        <taxon>Metazoa</taxon>
        <taxon>Chordata</taxon>
        <taxon>Tunicata</taxon>
        <taxon>Ascidiacea</taxon>
        <taxon>Aplousobranchia</taxon>
        <taxon>Clavelinidae</taxon>
        <taxon>Clavelina</taxon>
    </lineage>
</organism>
<feature type="coiled-coil region" evidence="1">
    <location>
        <begin position="406"/>
        <end position="433"/>
    </location>
</feature>
<keyword evidence="1" id="KW-0175">Coiled coil</keyword>
<evidence type="ECO:0000256" key="1">
    <source>
        <dbReference type="SAM" id="Coils"/>
    </source>
</evidence>
<evidence type="ECO:0000313" key="2">
    <source>
        <dbReference type="EMBL" id="CAK8695041.1"/>
    </source>
</evidence>
<dbReference type="Gene3D" id="1.10.287.1490">
    <property type="match status" value="1"/>
</dbReference>
<comment type="caution">
    <text evidence="2">The sequence shown here is derived from an EMBL/GenBank/DDBJ whole genome shotgun (WGS) entry which is preliminary data.</text>
</comment>
<dbReference type="Proteomes" id="UP001642483">
    <property type="component" value="Unassembled WGS sequence"/>
</dbReference>
<sequence length="481" mass="57084">MGEHIASQHHRTMFKEIKKSQKEINSLYEQSWEAALKFKAMFNEITKTENETEALRQAYYEMLEAQLYSEEKRDEYFSLERTLCEIKDEFIAESQKLASRNSTYVAYSKKFSERLEEYVFEILGEVDCFYSSNKQLQNEKTELTKLSSKLGEEVATYKEKINILTKEKNELLSNKAVLEDTCSDYAERESNLRNQRDNLQATEERLCQDISNLKHSVQKLSSNIEDLKETCSNLSSQVAEYEKEQKLLNDDIIRRRKDQKRLKAEIEAFQKQTAELIAQRNNGIKKNRELTIEIDVCRATIEKVEEQRHLFKEAFKQIKKEKMQISLNCERAKKEKETLKGQYMEMQNERAVVGKQKDRLVSKEHRTKEVNQDLTSAHKYLIRELEDLKFSYRKSEERARKDIQVKQGLRDSIKKLHREMEEERRRMQKVTKDVKIQTDSDLACENRDIVILHAKLKTTQALRERDRALVERRNMDARALR</sequence>
<evidence type="ECO:0000313" key="3">
    <source>
        <dbReference type="Proteomes" id="UP001642483"/>
    </source>
</evidence>
<proteinExistence type="predicted"/>
<keyword evidence="3" id="KW-1185">Reference proteome</keyword>
<accession>A0ABP0GVR2</accession>
<name>A0ABP0GVR2_CLALP</name>
<protein>
    <submittedName>
        <fullName evidence="2">Uncharacterized protein</fullName>
    </submittedName>
</protein>
<dbReference type="EMBL" id="CAWYQH010000141">
    <property type="protein sequence ID" value="CAK8695041.1"/>
    <property type="molecule type" value="Genomic_DNA"/>
</dbReference>